<feature type="compositionally biased region" description="Basic and acidic residues" evidence="1">
    <location>
        <begin position="459"/>
        <end position="475"/>
    </location>
</feature>
<comment type="caution">
    <text evidence="2">The sequence shown here is derived from an EMBL/GenBank/DDBJ whole genome shotgun (WGS) entry which is preliminary data.</text>
</comment>
<feature type="compositionally biased region" description="Basic and acidic residues" evidence="1">
    <location>
        <begin position="1084"/>
        <end position="1094"/>
    </location>
</feature>
<gene>
    <name evidence="2" type="ORF">WJX75_004965</name>
</gene>
<feature type="region of interest" description="Disordered" evidence="1">
    <location>
        <begin position="574"/>
        <end position="624"/>
    </location>
</feature>
<feature type="region of interest" description="Disordered" evidence="1">
    <location>
        <begin position="1051"/>
        <end position="1121"/>
    </location>
</feature>
<feature type="compositionally biased region" description="Acidic residues" evidence="1">
    <location>
        <begin position="183"/>
        <end position="213"/>
    </location>
</feature>
<evidence type="ECO:0000313" key="2">
    <source>
        <dbReference type="EMBL" id="KAK9918558.1"/>
    </source>
</evidence>
<sequence length="1121" mass="121603">MEDVIIYSVGALVVRGLRRAVFGPPREERLAEEVKQLQGLVAQQDGLIAQQSARLQQLEQALQLPAPNAPQQPLAIGLPGHGDAAGQSTPFRSSPLKRSAPGPSPNEPEPSAKRSRWSMFPSIARNKAERPEEPELQPSSPPPSNRIPAATLDTSSNPTSDSKEMSSSDECETSASESSLSEESLELSCSDDDTCDTGDSEESSSEEESSDEDMPLKNVKTAATAAMSDSEVDTDASDSSESSEDASSCHSQSASQKEPFISFSIEEESHGDTEADSSESSEKEESASEEIQGNQDNHEHAETDVRRSPKRPAAEEPLEDDWLPRRRRKRTRTLCRRLLSILPRPLRRLTRFGGRAYWRGDESHAQAASDSEAGRVRIEASGIFLTGDIAAEEELNEEELALLAVADAEARARQADGVITQALSLEDMLEDASPFEHDKDNIEGFNTSTPNRSAQRPARSRDNSIRGDASPEARRGRSRSMARNVRSLSRSDCTGSPSPRRGSLSVARGRSSELSPRRARSTRSSPSRSPSKKGRGHMYYDGSYSLMFTPPRKTLNEDSEGELRQLVRECEDLEAVPSPSAAARVSDLSPLLSQPGGRKRGVLLSPSRSQSPRSHVSNVDSGRLTGSPDKGFWLECEADREEARWRDVSHLRPGQLNRVYHQAKANIDAAFDPSSFGGAIHPSVSDMEASDQRRARRSSTSPSLGLRSMRSCSPVRSRFRSFGRSPAREYSQPFSPSHSRSPAREYSQPFSPSPVRSHSRSVAGSRPSGSRSRSASPDLAWTSRAARTGRPDLLSTPPPVHPTEQPPRPGTVPGPGALPTQAGLETLSYVRGLGRQSPEHDDVVPPVAEPGSPVAADLPAQQANATLEDLEAPLESPRVHVFTQKPLGALSPQARLRVHTFQEANNVTASAMTARRLSGASTIQALHEPESVFQRNMRYAQSIFEAHKRKHAKEGARSADAAPPQGAFAAPMGPAAFNKAGRLHARRALAGSIKERDMEAQKRAALALTKARTMKPRPTLAWVPLPSFDPTEEEEVVDLTQDDNEEVVLPTAPAHDAQDIDETGDGSGDAEPVTQDRPASLMDALRRRAAERVSEAANDEGSEEEIMDLSDAGISSRFGLS</sequence>
<feature type="region of interest" description="Disordered" evidence="1">
    <location>
        <begin position="68"/>
        <end position="322"/>
    </location>
</feature>
<reference evidence="2 3" key="1">
    <citation type="journal article" date="2024" name="Nat. Commun.">
        <title>Phylogenomics reveals the evolutionary origins of lichenization in chlorophyte algae.</title>
        <authorList>
            <person name="Puginier C."/>
            <person name="Libourel C."/>
            <person name="Otte J."/>
            <person name="Skaloud P."/>
            <person name="Haon M."/>
            <person name="Grisel S."/>
            <person name="Petersen M."/>
            <person name="Berrin J.G."/>
            <person name="Delaux P.M."/>
            <person name="Dal Grande F."/>
            <person name="Keller J."/>
        </authorList>
    </citation>
    <scope>NUCLEOTIDE SEQUENCE [LARGE SCALE GENOMIC DNA]</scope>
    <source>
        <strain evidence="2 3">SAG 216-7</strain>
    </source>
</reference>
<accession>A0ABR2Z371</accession>
<feature type="compositionally biased region" description="Low complexity" evidence="1">
    <location>
        <begin position="245"/>
        <end position="264"/>
    </location>
</feature>
<feature type="compositionally biased region" description="Low complexity" evidence="1">
    <location>
        <begin position="173"/>
        <end position="182"/>
    </location>
</feature>
<feature type="compositionally biased region" description="Polar residues" evidence="1">
    <location>
        <begin position="486"/>
        <end position="497"/>
    </location>
</feature>
<feature type="compositionally biased region" description="Low complexity" evidence="1">
    <location>
        <begin position="753"/>
        <end position="777"/>
    </location>
</feature>
<keyword evidence="3" id="KW-1185">Reference proteome</keyword>
<evidence type="ECO:0000256" key="1">
    <source>
        <dbReference type="SAM" id="MobiDB-lite"/>
    </source>
</evidence>
<feature type="compositionally biased region" description="Low complexity" evidence="1">
    <location>
        <begin position="602"/>
        <end position="617"/>
    </location>
</feature>
<feature type="region of interest" description="Disordered" evidence="1">
    <location>
        <begin position="436"/>
        <end position="561"/>
    </location>
</feature>
<evidence type="ECO:0000313" key="3">
    <source>
        <dbReference type="Proteomes" id="UP001491310"/>
    </source>
</evidence>
<feature type="compositionally biased region" description="Pro residues" evidence="1">
    <location>
        <begin position="796"/>
        <end position="812"/>
    </location>
</feature>
<feature type="compositionally biased region" description="Basic and acidic residues" evidence="1">
    <location>
        <begin position="296"/>
        <end position="307"/>
    </location>
</feature>
<feature type="compositionally biased region" description="Acidic residues" evidence="1">
    <location>
        <begin position="1097"/>
        <end position="1108"/>
    </location>
</feature>
<proteinExistence type="predicted"/>
<feature type="compositionally biased region" description="Polar residues" evidence="1">
    <location>
        <begin position="444"/>
        <end position="454"/>
    </location>
</feature>
<dbReference type="EMBL" id="JALJOT010000001">
    <property type="protein sequence ID" value="KAK9918558.1"/>
    <property type="molecule type" value="Genomic_DNA"/>
</dbReference>
<organism evidence="2 3">
    <name type="scientific">Coccomyxa subellipsoidea</name>
    <dbReference type="NCBI Taxonomy" id="248742"/>
    <lineage>
        <taxon>Eukaryota</taxon>
        <taxon>Viridiplantae</taxon>
        <taxon>Chlorophyta</taxon>
        <taxon>core chlorophytes</taxon>
        <taxon>Trebouxiophyceae</taxon>
        <taxon>Trebouxiophyceae incertae sedis</taxon>
        <taxon>Coccomyxaceae</taxon>
        <taxon>Coccomyxa</taxon>
    </lineage>
</organism>
<feature type="compositionally biased region" description="Acidic residues" evidence="1">
    <location>
        <begin position="230"/>
        <end position="244"/>
    </location>
</feature>
<name>A0ABR2Z371_9CHLO</name>
<dbReference type="Proteomes" id="UP001491310">
    <property type="component" value="Unassembled WGS sequence"/>
</dbReference>
<feature type="region of interest" description="Disordered" evidence="1">
    <location>
        <begin position="681"/>
        <end position="821"/>
    </location>
</feature>
<feature type="compositionally biased region" description="Low complexity" evidence="1">
    <location>
        <begin position="575"/>
        <end position="586"/>
    </location>
</feature>
<protein>
    <submittedName>
        <fullName evidence="2">Uncharacterized protein</fullName>
    </submittedName>
</protein>